<evidence type="ECO:0000256" key="1">
    <source>
        <dbReference type="ARBA" id="ARBA00009364"/>
    </source>
</evidence>
<evidence type="ECO:0000256" key="8">
    <source>
        <dbReference type="SAM" id="MobiDB-lite"/>
    </source>
</evidence>
<evidence type="ECO:0000313" key="9">
    <source>
        <dbReference type="EMBL" id="GAC72924.1"/>
    </source>
</evidence>
<dbReference type="AlphaFoldDB" id="M9LUI2"/>
<comment type="similarity">
    <text evidence="1 7">Belongs to the eukaryotic ribosomal protein eL42 family.</text>
</comment>
<dbReference type="STRING" id="1151754.M9LUI2"/>
<dbReference type="FunFam" id="3.10.450.80:FF:000001">
    <property type="entry name" value="60S ribosomal protein L44"/>
    <property type="match status" value="1"/>
</dbReference>
<proteinExistence type="inferred from homology"/>
<accession>M9LUI2</accession>
<evidence type="ECO:0000256" key="3">
    <source>
        <dbReference type="ARBA" id="ARBA00023274"/>
    </source>
</evidence>
<sequence length="316" mass="35166">MATIDATLRTAGGDGDANVLAGLDAVVLAIRARKGQSVFASSSSHPSTLRPRTSDPNSPPHLHHLDLDLSHPSVTIEKWSTFLRRAGLTARASPARSTREYSTNINQHQHSISTAYAAEYKADMEHLWDGTAQVMLESPGQRPERKGSSDISIRADPRIRLEQKRSQRQWWIASDTASATRTRAVDPGAQARLARVCRDGHGSLKADICVRRESFPVPMLMFASSLPPLYSPHKITQYKTGKASLYAQGKRRYDRKQKGYGGQTKPVFHKKAKTTKKVVLRLECTQCKYRSHVALKRCKHFELGGDKKQKNAALVF</sequence>
<dbReference type="Proteomes" id="UP000011976">
    <property type="component" value="Unassembled WGS sequence"/>
</dbReference>
<name>M9LUI2_PSEA3</name>
<evidence type="ECO:0000256" key="6">
    <source>
        <dbReference type="ARBA" id="ARBA00035340"/>
    </source>
</evidence>
<dbReference type="GO" id="GO:1990904">
    <property type="term" value="C:ribonucleoprotein complex"/>
    <property type="evidence" value="ECO:0007669"/>
    <property type="project" value="UniProtKB-KW"/>
</dbReference>
<keyword evidence="3 7" id="KW-0687">Ribonucleoprotein</keyword>
<dbReference type="Gene3D" id="3.10.450.80">
    <property type="match status" value="1"/>
</dbReference>
<dbReference type="GO" id="GO:0003735">
    <property type="term" value="F:structural constituent of ribosome"/>
    <property type="evidence" value="ECO:0007669"/>
    <property type="project" value="InterPro"/>
</dbReference>
<dbReference type="GO" id="GO:0006412">
    <property type="term" value="P:translation"/>
    <property type="evidence" value="ECO:0007669"/>
    <property type="project" value="InterPro"/>
</dbReference>
<evidence type="ECO:0000256" key="7">
    <source>
        <dbReference type="RuleBase" id="RU000666"/>
    </source>
</evidence>
<evidence type="ECO:0000256" key="4">
    <source>
        <dbReference type="ARBA" id="ARBA00029633"/>
    </source>
</evidence>
<keyword evidence="2 7" id="KW-0689">Ribosomal protein</keyword>
<dbReference type="PROSITE" id="PS01172">
    <property type="entry name" value="RIBOSOMAL_L44E"/>
    <property type="match status" value="1"/>
</dbReference>
<dbReference type="InterPro" id="IPR000552">
    <property type="entry name" value="Ribosomal_eL44"/>
</dbReference>
<dbReference type="SUPFAM" id="SSF57829">
    <property type="entry name" value="Zn-binding ribosomal proteins"/>
    <property type="match status" value="1"/>
</dbReference>
<dbReference type="PANTHER" id="PTHR10369">
    <property type="entry name" value="60S RIBOSOMAL PROTEIN L36A/L44"/>
    <property type="match status" value="1"/>
</dbReference>
<dbReference type="EMBL" id="DF196773">
    <property type="protein sequence ID" value="GAC72924.1"/>
    <property type="molecule type" value="Genomic_DNA"/>
</dbReference>
<feature type="compositionally biased region" description="Polar residues" evidence="8">
    <location>
        <begin position="39"/>
        <end position="51"/>
    </location>
</feature>
<dbReference type="GO" id="GO:0005840">
    <property type="term" value="C:ribosome"/>
    <property type="evidence" value="ECO:0007669"/>
    <property type="project" value="UniProtKB-KW"/>
</dbReference>
<gene>
    <name evidence="9" type="ORF">PANT_7c00339</name>
</gene>
<dbReference type="InterPro" id="IPR011332">
    <property type="entry name" value="Ribosomal_zn-bd"/>
</dbReference>
<protein>
    <recommendedName>
        <fullName evidence="5">Large ribosomal subunit protein eL42</fullName>
    </recommendedName>
    <alternativeName>
        <fullName evidence="4">60S ribosomal protein L41</fullName>
    </alternativeName>
    <alternativeName>
        <fullName evidence="6">60S ribosomal protein L44</fullName>
    </alternativeName>
</protein>
<evidence type="ECO:0000256" key="5">
    <source>
        <dbReference type="ARBA" id="ARBA00035236"/>
    </source>
</evidence>
<organism evidence="9 10">
    <name type="scientific">Pseudozyma antarctica (strain T-34)</name>
    <name type="common">Yeast</name>
    <name type="synonym">Candida antarctica</name>
    <dbReference type="NCBI Taxonomy" id="1151754"/>
    <lineage>
        <taxon>Eukaryota</taxon>
        <taxon>Fungi</taxon>
        <taxon>Dikarya</taxon>
        <taxon>Basidiomycota</taxon>
        <taxon>Ustilaginomycotina</taxon>
        <taxon>Ustilaginomycetes</taxon>
        <taxon>Ustilaginales</taxon>
        <taxon>Ustilaginaceae</taxon>
        <taxon>Moesziomyces</taxon>
    </lineage>
</organism>
<dbReference type="OrthoDB" id="2967263at2759"/>
<reference evidence="10" key="1">
    <citation type="journal article" date="2013" name="Genome Announc.">
        <title>Genome sequence of the basidiomycetous yeast Pseudozyma antarctica T-34, a producer of the glycolipid biosurfactants mannosylerythritol lipids.</title>
        <authorList>
            <person name="Morita T."/>
            <person name="Koike H."/>
            <person name="Koyama Y."/>
            <person name="Hagiwara H."/>
            <person name="Ito E."/>
            <person name="Fukuoka T."/>
            <person name="Imura T."/>
            <person name="Machida M."/>
            <person name="Kitamoto D."/>
        </authorList>
    </citation>
    <scope>NUCLEOTIDE SEQUENCE [LARGE SCALE GENOMIC DNA]</scope>
    <source>
        <strain evidence="10">T-34</strain>
    </source>
</reference>
<dbReference type="InterPro" id="IPR053708">
    <property type="entry name" value="Ribosomal_LSU_eL42"/>
</dbReference>
<dbReference type="Pfam" id="PF00935">
    <property type="entry name" value="Ribosomal_L44"/>
    <property type="match status" value="1"/>
</dbReference>
<evidence type="ECO:0000313" key="10">
    <source>
        <dbReference type="Proteomes" id="UP000011976"/>
    </source>
</evidence>
<evidence type="ECO:0000256" key="2">
    <source>
        <dbReference type="ARBA" id="ARBA00022980"/>
    </source>
</evidence>
<feature type="region of interest" description="Disordered" evidence="8">
    <location>
        <begin position="39"/>
        <end position="64"/>
    </location>
</feature>